<comment type="caution">
    <text evidence="2">The sequence shown here is derived from an EMBL/GenBank/DDBJ whole genome shotgun (WGS) entry which is preliminary data.</text>
</comment>
<evidence type="ECO:0000313" key="2">
    <source>
        <dbReference type="EMBL" id="KAL3687277.1"/>
    </source>
</evidence>
<dbReference type="InterPro" id="IPR036875">
    <property type="entry name" value="Znf_CCHC_sf"/>
</dbReference>
<dbReference type="SUPFAM" id="SSF56219">
    <property type="entry name" value="DNase I-like"/>
    <property type="match status" value="1"/>
</dbReference>
<sequence>MTPVWVELRDVKTCLMDFALEMLQRVGPVLYAAKNVETGKSNIIKGCVMADLSKDLKDVIKMVVPEPPDKIMKQAITYTKLPDACFICRERGYFARSCPTTQSQNEEQAFARSTRQAPAGPGVTRGRGPTPVVAQHQRRRPATRGRNQGAVDNEGFRRVRSRSRRRFQEPDKQVNMVINNRFGVLQDEEEVNNETPNKSQSKPVATPPQIPIEKADSNERSAPEQNSEGRKKPKVIIKEATPSLSARAGGGIWHKQPKLLMLTTNEKLDILSWNVCGVADPTRTILIKQKIKDYHVEVEIFGMQELKAKQFEAELFFKKIARGGTFVADYAANSWCYSALICKPEVTILDRGVKGDGFGSWVKVPAKRGTIGILNLYVPHDTEKRRQVWEWTRQLTATGHWIILGDHNIVEFAEDTNGSTPLIHGAEERQWKRLCQERDIIDVFLTATQREGPWFTCFRVKENDVELSRLDRVYLTDSGEWIDNIAKITHHSRSSVSDHYPVKVHLQLEETPEDRRAWHTYFKASVEDLQSEEVRQQIESAWKDHPASTQDPRIRWDLAWARVLRILKDHSKKKKQLTPNREELLQELEKWRSKLLEDNSRENRMGFILTCDMLKELECAEAKKWRQRSRGKWIKDGDAPTRYFFSLWKAKKLGGRLLKAYNWKMGVPQTTRPR</sequence>
<dbReference type="Gene3D" id="3.60.10.10">
    <property type="entry name" value="Endonuclease/exonuclease/phosphatase"/>
    <property type="match status" value="1"/>
</dbReference>
<feature type="compositionally biased region" description="Polar residues" evidence="1">
    <location>
        <begin position="105"/>
        <end position="116"/>
    </location>
</feature>
<dbReference type="PANTHER" id="PTHR31286:SF180">
    <property type="entry name" value="OS10G0362600 PROTEIN"/>
    <property type="match status" value="1"/>
</dbReference>
<feature type="region of interest" description="Disordered" evidence="1">
    <location>
        <begin position="105"/>
        <end position="236"/>
    </location>
</feature>
<evidence type="ECO:0000256" key="1">
    <source>
        <dbReference type="SAM" id="MobiDB-lite"/>
    </source>
</evidence>
<accession>A0ABD3H9L9</accession>
<name>A0ABD3H9L9_9MARC</name>
<reference evidence="2 3" key="1">
    <citation type="submission" date="2024-09" db="EMBL/GenBank/DDBJ databases">
        <title>Chromosome-scale assembly of Riccia sorocarpa.</title>
        <authorList>
            <person name="Paukszto L."/>
        </authorList>
    </citation>
    <scope>NUCLEOTIDE SEQUENCE [LARGE SCALE GENOMIC DNA]</scope>
    <source>
        <strain evidence="2">LP-2024</strain>
        <tissue evidence="2">Aerial parts of the thallus</tissue>
    </source>
</reference>
<evidence type="ECO:0000313" key="3">
    <source>
        <dbReference type="Proteomes" id="UP001633002"/>
    </source>
</evidence>
<dbReference type="EMBL" id="JBJQOH010000004">
    <property type="protein sequence ID" value="KAL3687277.1"/>
    <property type="molecule type" value="Genomic_DNA"/>
</dbReference>
<feature type="compositionally biased region" description="Polar residues" evidence="1">
    <location>
        <begin position="193"/>
        <end position="203"/>
    </location>
</feature>
<dbReference type="Proteomes" id="UP001633002">
    <property type="component" value="Unassembled WGS sequence"/>
</dbReference>
<proteinExistence type="predicted"/>
<feature type="compositionally biased region" description="Basic and acidic residues" evidence="1">
    <location>
        <begin position="213"/>
        <end position="230"/>
    </location>
</feature>
<dbReference type="InterPro" id="IPR040256">
    <property type="entry name" value="At4g02000-like"/>
</dbReference>
<protein>
    <submittedName>
        <fullName evidence="2">Uncharacterized protein</fullName>
    </submittedName>
</protein>
<dbReference type="PANTHER" id="PTHR31286">
    <property type="entry name" value="GLYCINE-RICH CELL WALL STRUCTURAL PROTEIN 1.8-LIKE"/>
    <property type="match status" value="1"/>
</dbReference>
<dbReference type="InterPro" id="IPR036691">
    <property type="entry name" value="Endo/exonu/phosph_ase_sf"/>
</dbReference>
<gene>
    <name evidence="2" type="ORF">R1sor_013586</name>
</gene>
<dbReference type="SUPFAM" id="SSF57756">
    <property type="entry name" value="Retrovirus zinc finger-like domains"/>
    <property type="match status" value="1"/>
</dbReference>
<feature type="compositionally biased region" description="Low complexity" evidence="1">
    <location>
        <begin position="117"/>
        <end position="132"/>
    </location>
</feature>
<organism evidence="2 3">
    <name type="scientific">Riccia sorocarpa</name>
    <dbReference type="NCBI Taxonomy" id="122646"/>
    <lineage>
        <taxon>Eukaryota</taxon>
        <taxon>Viridiplantae</taxon>
        <taxon>Streptophyta</taxon>
        <taxon>Embryophyta</taxon>
        <taxon>Marchantiophyta</taxon>
        <taxon>Marchantiopsida</taxon>
        <taxon>Marchantiidae</taxon>
        <taxon>Marchantiales</taxon>
        <taxon>Ricciaceae</taxon>
        <taxon>Riccia</taxon>
    </lineage>
</organism>
<keyword evidence="3" id="KW-1185">Reference proteome</keyword>
<dbReference type="AlphaFoldDB" id="A0ABD3H9L9"/>